<evidence type="ECO:0000256" key="5">
    <source>
        <dbReference type="ARBA" id="ARBA00022519"/>
    </source>
</evidence>
<keyword evidence="12 15" id="KW-1133">Transmembrane helix</keyword>
<dbReference type="InterPro" id="IPR036097">
    <property type="entry name" value="HisK_dim/P_sf"/>
</dbReference>
<dbReference type="PROSITE" id="PS50885">
    <property type="entry name" value="HAMP"/>
    <property type="match status" value="1"/>
</dbReference>
<evidence type="ECO:0000256" key="10">
    <source>
        <dbReference type="ARBA" id="ARBA00022777"/>
    </source>
</evidence>
<evidence type="ECO:0000256" key="7">
    <source>
        <dbReference type="ARBA" id="ARBA00022679"/>
    </source>
</evidence>
<keyword evidence="13" id="KW-0902">Two-component regulatory system</keyword>
<dbReference type="EC" id="2.7.13.3" evidence="3"/>
<dbReference type="SMART" id="SM00304">
    <property type="entry name" value="HAMP"/>
    <property type="match status" value="1"/>
</dbReference>
<proteinExistence type="predicted"/>
<dbReference type="InterPro" id="IPR004358">
    <property type="entry name" value="Sig_transdc_His_kin-like_C"/>
</dbReference>
<gene>
    <name evidence="18" type="ORF">L0Y14_05225</name>
</gene>
<evidence type="ECO:0000256" key="14">
    <source>
        <dbReference type="ARBA" id="ARBA00023136"/>
    </source>
</evidence>
<dbReference type="InterPro" id="IPR003594">
    <property type="entry name" value="HATPase_dom"/>
</dbReference>
<dbReference type="Pfam" id="PF00672">
    <property type="entry name" value="HAMP"/>
    <property type="match status" value="1"/>
</dbReference>
<dbReference type="PANTHER" id="PTHR44936">
    <property type="entry name" value="SENSOR PROTEIN CREC"/>
    <property type="match status" value="1"/>
</dbReference>
<dbReference type="RefSeq" id="WP_005966377.1">
    <property type="nucleotide sequence ID" value="NZ_CP090569.1"/>
</dbReference>
<dbReference type="InterPro" id="IPR003660">
    <property type="entry name" value="HAMP_dom"/>
</dbReference>
<keyword evidence="7" id="KW-0808">Transferase</keyword>
<keyword evidence="10" id="KW-0418">Kinase</keyword>
<feature type="transmembrane region" description="Helical" evidence="15">
    <location>
        <begin position="187"/>
        <end position="210"/>
    </location>
</feature>
<dbReference type="GO" id="GO:0000155">
    <property type="term" value="F:phosphorelay sensor kinase activity"/>
    <property type="evidence" value="ECO:0007669"/>
    <property type="project" value="InterPro"/>
</dbReference>
<evidence type="ECO:0000256" key="8">
    <source>
        <dbReference type="ARBA" id="ARBA00022692"/>
    </source>
</evidence>
<evidence type="ECO:0000256" key="3">
    <source>
        <dbReference type="ARBA" id="ARBA00012438"/>
    </source>
</evidence>
<evidence type="ECO:0000313" key="18">
    <source>
        <dbReference type="EMBL" id="USF88634.1"/>
    </source>
</evidence>
<name>A0A9J7A0W9_9GAMM</name>
<dbReference type="InterPro" id="IPR005467">
    <property type="entry name" value="His_kinase_dom"/>
</dbReference>
<dbReference type="CDD" id="cd00075">
    <property type="entry name" value="HATPase"/>
    <property type="match status" value="1"/>
</dbReference>
<evidence type="ECO:0000259" key="16">
    <source>
        <dbReference type="PROSITE" id="PS50109"/>
    </source>
</evidence>
<keyword evidence="19" id="KW-1185">Reference proteome</keyword>
<evidence type="ECO:0000259" key="17">
    <source>
        <dbReference type="PROSITE" id="PS50885"/>
    </source>
</evidence>
<evidence type="ECO:0000313" key="19">
    <source>
        <dbReference type="Proteomes" id="UP001056649"/>
    </source>
</evidence>
<dbReference type="InterPro" id="IPR036890">
    <property type="entry name" value="HATPase_C_sf"/>
</dbReference>
<dbReference type="Gene3D" id="1.10.287.130">
    <property type="match status" value="1"/>
</dbReference>
<evidence type="ECO:0000256" key="1">
    <source>
        <dbReference type="ARBA" id="ARBA00000085"/>
    </source>
</evidence>
<feature type="domain" description="Histidine kinase" evidence="16">
    <location>
        <begin position="267"/>
        <end position="464"/>
    </location>
</feature>
<dbReference type="PROSITE" id="PS50109">
    <property type="entry name" value="HIS_KIN"/>
    <property type="match status" value="1"/>
</dbReference>
<keyword evidence="14 15" id="KW-0472">Membrane</keyword>
<evidence type="ECO:0000256" key="11">
    <source>
        <dbReference type="ARBA" id="ARBA00022840"/>
    </source>
</evidence>
<evidence type="ECO:0000256" key="15">
    <source>
        <dbReference type="SAM" id="Phobius"/>
    </source>
</evidence>
<dbReference type="PRINTS" id="PR00344">
    <property type="entry name" value="BCTRLSENSOR"/>
</dbReference>
<sequence length="464" mass="51855">MPKSLFGRLVLLLLTGLVLAQLLSAFILLRDRGQVLYESIRENLIVRTAGIVRLLDSLPAHDRQQLVPLLASPELQITLSEQPASIPEADQNSHPTSEMVRHQLLKQLPQNTEVRVSIESSVMEPQMPQMHRQHMMSGGPMSGPWAYMHGLHTMAQFFHIQVRLQDGTWVRFERGLSERMFDWPTRLLIVLAILLISVILLSLIGVRSIIRPLRDLRRAAEGLGKDIQQPPLKETGPAEVKDTAKAFNTMQTRLKNYIEDRASILAAVSHDLKTPLTRIRLRTDLMDDEELRAKTEKDLDDMESMVSATLDFMRGTETREPSQRLDLMALLESIQEDAQEAGKDVQLHGQIIAPYDGKPLALKRCIVNLVENAVRYGGQADIRIEDTETEVVISICDKGPGIPEGSLQKVFDPFFRLESSRAQQTGGTGLGLGIARNIARAHGGDLILHNRSEGGLCAKLNLPR</sequence>
<protein>
    <recommendedName>
        <fullName evidence="3">histidine kinase</fullName>
        <ecNumber evidence="3">2.7.13.3</ecNumber>
    </recommendedName>
</protein>
<dbReference type="InterPro" id="IPR003661">
    <property type="entry name" value="HisK_dim/P_dom"/>
</dbReference>
<dbReference type="SUPFAM" id="SSF55874">
    <property type="entry name" value="ATPase domain of HSP90 chaperone/DNA topoisomerase II/histidine kinase"/>
    <property type="match status" value="1"/>
</dbReference>
<comment type="catalytic activity">
    <reaction evidence="1">
        <text>ATP + protein L-histidine = ADP + protein N-phospho-L-histidine.</text>
        <dbReference type="EC" id="2.7.13.3"/>
    </reaction>
</comment>
<keyword evidence="11 18" id="KW-0067">ATP-binding</keyword>
<dbReference type="Gene3D" id="3.30.565.10">
    <property type="entry name" value="Histidine kinase-like ATPase, C-terminal domain"/>
    <property type="match status" value="1"/>
</dbReference>
<dbReference type="CDD" id="cd00082">
    <property type="entry name" value="HisKA"/>
    <property type="match status" value="1"/>
</dbReference>
<reference evidence="18" key="1">
    <citation type="journal article" date="2022" name="Mol. Ecol. Resour.">
        <title>The complete and closed genome of the facultative generalist Candidatus Endoriftia persephone from deep-sea hydrothermal vents.</title>
        <authorList>
            <person name="de Oliveira A.L."/>
            <person name="Srivastava A."/>
            <person name="Espada-Hinojosa S."/>
            <person name="Bright M."/>
        </authorList>
    </citation>
    <scope>NUCLEOTIDE SEQUENCE</scope>
    <source>
        <strain evidence="18">Tica-EPR-9o50.N</strain>
    </source>
</reference>
<dbReference type="GO" id="GO:0005886">
    <property type="term" value="C:plasma membrane"/>
    <property type="evidence" value="ECO:0007669"/>
    <property type="project" value="UniProtKB-SubCell"/>
</dbReference>
<evidence type="ECO:0000256" key="4">
    <source>
        <dbReference type="ARBA" id="ARBA00022475"/>
    </source>
</evidence>
<accession>A0A9J7A0W9</accession>
<feature type="domain" description="HAMP" evidence="17">
    <location>
        <begin position="207"/>
        <end position="259"/>
    </location>
</feature>
<dbReference type="AlphaFoldDB" id="A0A9J7A0W9"/>
<evidence type="ECO:0000256" key="12">
    <source>
        <dbReference type="ARBA" id="ARBA00022989"/>
    </source>
</evidence>
<organism evidence="18 19">
    <name type="scientific">Candidatus Endoriftia persephonae</name>
    <dbReference type="NCBI Taxonomy" id="393765"/>
    <lineage>
        <taxon>Bacteria</taxon>
        <taxon>Pseudomonadati</taxon>
        <taxon>Pseudomonadota</taxon>
        <taxon>Gammaproteobacteria</taxon>
        <taxon>Chromatiales</taxon>
        <taxon>Sedimenticolaceae</taxon>
        <taxon>Candidatus Endoriftia</taxon>
    </lineage>
</organism>
<evidence type="ECO:0000256" key="6">
    <source>
        <dbReference type="ARBA" id="ARBA00022553"/>
    </source>
</evidence>
<comment type="subcellular location">
    <subcellularLocation>
        <location evidence="2">Cell inner membrane</location>
        <topology evidence="2">Multi-pass membrane protein</topology>
    </subcellularLocation>
</comment>
<keyword evidence="9" id="KW-0547">Nucleotide-binding</keyword>
<keyword evidence="8 15" id="KW-0812">Transmembrane</keyword>
<dbReference type="Proteomes" id="UP001056649">
    <property type="component" value="Chromosome"/>
</dbReference>
<dbReference type="PANTHER" id="PTHR44936:SF5">
    <property type="entry name" value="SENSOR HISTIDINE KINASE ENVZ"/>
    <property type="match status" value="1"/>
</dbReference>
<evidence type="ECO:0000256" key="2">
    <source>
        <dbReference type="ARBA" id="ARBA00004429"/>
    </source>
</evidence>
<dbReference type="KEGG" id="eps:L0Y14_05225"/>
<dbReference type="CDD" id="cd06225">
    <property type="entry name" value="HAMP"/>
    <property type="match status" value="1"/>
</dbReference>
<dbReference type="SMART" id="SM00388">
    <property type="entry name" value="HisKA"/>
    <property type="match status" value="1"/>
</dbReference>
<evidence type="ECO:0000256" key="13">
    <source>
        <dbReference type="ARBA" id="ARBA00023012"/>
    </source>
</evidence>
<dbReference type="Pfam" id="PF00512">
    <property type="entry name" value="HisKA"/>
    <property type="match status" value="1"/>
</dbReference>
<dbReference type="Pfam" id="PF02518">
    <property type="entry name" value="HATPase_c"/>
    <property type="match status" value="1"/>
</dbReference>
<dbReference type="GO" id="GO:0005524">
    <property type="term" value="F:ATP binding"/>
    <property type="evidence" value="ECO:0007669"/>
    <property type="project" value="UniProtKB-KW"/>
</dbReference>
<evidence type="ECO:0000256" key="9">
    <source>
        <dbReference type="ARBA" id="ARBA00022741"/>
    </source>
</evidence>
<dbReference type="InterPro" id="IPR050980">
    <property type="entry name" value="2C_sensor_his_kinase"/>
</dbReference>
<dbReference type="SMART" id="SM00387">
    <property type="entry name" value="HATPase_c"/>
    <property type="match status" value="1"/>
</dbReference>
<dbReference type="SUPFAM" id="SSF47384">
    <property type="entry name" value="Homodimeric domain of signal transducing histidine kinase"/>
    <property type="match status" value="1"/>
</dbReference>
<keyword evidence="4" id="KW-1003">Cell membrane</keyword>
<dbReference type="EMBL" id="CP090569">
    <property type="protein sequence ID" value="USF88634.1"/>
    <property type="molecule type" value="Genomic_DNA"/>
</dbReference>
<keyword evidence="6" id="KW-0597">Phosphoprotein</keyword>
<keyword evidence="5" id="KW-0997">Cell inner membrane</keyword>